<evidence type="ECO:0000313" key="2">
    <source>
        <dbReference type="Proteomes" id="UP000075920"/>
    </source>
</evidence>
<dbReference type="EnsemblMetazoa" id="AMIN001366-RA">
    <property type="protein sequence ID" value="AMIN001366-PA"/>
    <property type="gene ID" value="AMIN001366"/>
</dbReference>
<name>A0A182VTH5_9DIPT</name>
<proteinExistence type="predicted"/>
<protein>
    <submittedName>
        <fullName evidence="1">Uncharacterized protein</fullName>
    </submittedName>
</protein>
<evidence type="ECO:0000313" key="1">
    <source>
        <dbReference type="EnsemblMetazoa" id="AMIN001366-PA"/>
    </source>
</evidence>
<keyword evidence="2" id="KW-1185">Reference proteome</keyword>
<organism evidence="1 2">
    <name type="scientific">Anopheles minimus</name>
    <dbReference type="NCBI Taxonomy" id="112268"/>
    <lineage>
        <taxon>Eukaryota</taxon>
        <taxon>Metazoa</taxon>
        <taxon>Ecdysozoa</taxon>
        <taxon>Arthropoda</taxon>
        <taxon>Hexapoda</taxon>
        <taxon>Insecta</taxon>
        <taxon>Pterygota</taxon>
        <taxon>Neoptera</taxon>
        <taxon>Endopterygota</taxon>
        <taxon>Diptera</taxon>
        <taxon>Nematocera</taxon>
        <taxon>Culicoidea</taxon>
        <taxon>Culicidae</taxon>
        <taxon>Anophelinae</taxon>
        <taxon>Anopheles</taxon>
    </lineage>
</organism>
<sequence>MANEPAMQGKQGKEFTLISLRVHRIQSHFEDTPWMGFMLRSSIRFSCAFWCSSSNVSGIGSYTNAFSSNMPIRLMDVAMRAAPTQAFHSPVGCFISAKSLQRWAGENGEMRRLNGHHQHDNKSYREHTYQDITGVFLEADGRHRVVDTVSINWQTVPAVSDHFPFADLLRDHVVGLTGAHLRTQRIP</sequence>
<dbReference type="VEuPathDB" id="VectorBase:AMIN001366"/>
<reference evidence="2" key="1">
    <citation type="submission" date="2013-03" db="EMBL/GenBank/DDBJ databases">
        <title>The Genome Sequence of Anopheles minimus MINIMUS1.</title>
        <authorList>
            <consortium name="The Broad Institute Genomics Platform"/>
            <person name="Neafsey D.E."/>
            <person name="Walton C."/>
            <person name="Walker B."/>
            <person name="Young S.K."/>
            <person name="Zeng Q."/>
            <person name="Gargeya S."/>
            <person name="Fitzgerald M."/>
            <person name="Haas B."/>
            <person name="Abouelleil A."/>
            <person name="Allen A.W."/>
            <person name="Alvarado L."/>
            <person name="Arachchi H.M."/>
            <person name="Berlin A.M."/>
            <person name="Chapman S.B."/>
            <person name="Gainer-Dewar J."/>
            <person name="Goldberg J."/>
            <person name="Griggs A."/>
            <person name="Gujja S."/>
            <person name="Hansen M."/>
            <person name="Howarth C."/>
            <person name="Imamovic A."/>
            <person name="Ireland A."/>
            <person name="Larimer J."/>
            <person name="McCowan C."/>
            <person name="Murphy C."/>
            <person name="Pearson M."/>
            <person name="Poon T.W."/>
            <person name="Priest M."/>
            <person name="Roberts A."/>
            <person name="Saif S."/>
            <person name="Shea T."/>
            <person name="Sisk P."/>
            <person name="Sykes S."/>
            <person name="Wortman J."/>
            <person name="Nusbaum C."/>
            <person name="Birren B."/>
        </authorList>
    </citation>
    <scope>NUCLEOTIDE SEQUENCE [LARGE SCALE GENOMIC DNA]</scope>
    <source>
        <strain evidence="2">MINIMUS1</strain>
    </source>
</reference>
<dbReference type="AlphaFoldDB" id="A0A182VTH5"/>
<reference evidence="1" key="2">
    <citation type="submission" date="2020-05" db="UniProtKB">
        <authorList>
            <consortium name="EnsemblMetazoa"/>
        </authorList>
    </citation>
    <scope>IDENTIFICATION</scope>
    <source>
        <strain evidence="1">MINIMUS1</strain>
    </source>
</reference>
<accession>A0A182VTH5</accession>
<dbReference type="Proteomes" id="UP000075920">
    <property type="component" value="Unassembled WGS sequence"/>
</dbReference>